<dbReference type="Proteomes" id="UP000789706">
    <property type="component" value="Unassembled WGS sequence"/>
</dbReference>
<evidence type="ECO:0000313" key="1">
    <source>
        <dbReference type="EMBL" id="CAG8659675.1"/>
    </source>
</evidence>
<protein>
    <submittedName>
        <fullName evidence="1">24_t:CDS:1</fullName>
    </submittedName>
</protein>
<dbReference type="OrthoDB" id="2416239at2759"/>
<dbReference type="InterPro" id="IPR036691">
    <property type="entry name" value="Endo/exonu/phosph_ase_sf"/>
</dbReference>
<reference evidence="1" key="1">
    <citation type="submission" date="2021-06" db="EMBL/GenBank/DDBJ databases">
        <authorList>
            <person name="Kallberg Y."/>
            <person name="Tangrot J."/>
            <person name="Rosling A."/>
        </authorList>
    </citation>
    <scope>NUCLEOTIDE SEQUENCE</scope>
    <source>
        <strain evidence="1">AZ414A</strain>
    </source>
</reference>
<feature type="non-terminal residue" evidence="1">
    <location>
        <position position="1"/>
    </location>
</feature>
<feature type="non-terminal residue" evidence="1">
    <location>
        <position position="119"/>
    </location>
</feature>
<gene>
    <name evidence="1" type="ORF">DEBURN_LOCUS11718</name>
</gene>
<evidence type="ECO:0000313" key="2">
    <source>
        <dbReference type="Proteomes" id="UP000789706"/>
    </source>
</evidence>
<dbReference type="Gene3D" id="3.60.10.10">
    <property type="entry name" value="Endonuclease/exonuclease/phosphatase"/>
    <property type="match status" value="1"/>
</dbReference>
<organism evidence="1 2">
    <name type="scientific">Diversispora eburnea</name>
    <dbReference type="NCBI Taxonomy" id="1213867"/>
    <lineage>
        <taxon>Eukaryota</taxon>
        <taxon>Fungi</taxon>
        <taxon>Fungi incertae sedis</taxon>
        <taxon>Mucoromycota</taxon>
        <taxon>Glomeromycotina</taxon>
        <taxon>Glomeromycetes</taxon>
        <taxon>Diversisporales</taxon>
        <taxon>Diversisporaceae</taxon>
        <taxon>Diversispora</taxon>
    </lineage>
</organism>
<comment type="caution">
    <text evidence="1">The sequence shown here is derived from an EMBL/GenBank/DDBJ whole genome shotgun (WGS) entry which is preliminary data.</text>
</comment>
<accession>A0A9N9E4F2</accession>
<sequence>IVGIAETNCTENKEKWFIEGGNKYREHWLSDGMGAVIVMGDFNAVPSPSIDRNNNNQSNIPESEIFSILIGKDLIDSYRTIHPDSSKCFTEQLELVTKSNHKIIQLKIKKTWQIHLDRE</sequence>
<dbReference type="SUPFAM" id="SSF56219">
    <property type="entry name" value="DNase I-like"/>
    <property type="match status" value="1"/>
</dbReference>
<proteinExistence type="predicted"/>
<keyword evidence="2" id="KW-1185">Reference proteome</keyword>
<dbReference type="AlphaFoldDB" id="A0A9N9E4F2"/>
<dbReference type="EMBL" id="CAJVPK010008171">
    <property type="protein sequence ID" value="CAG8659675.1"/>
    <property type="molecule type" value="Genomic_DNA"/>
</dbReference>
<name>A0A9N9E4F2_9GLOM</name>